<evidence type="ECO:0000313" key="17">
    <source>
        <dbReference type="EMBL" id="SVD18864.1"/>
    </source>
</evidence>
<keyword evidence="6" id="KW-0133">Cell shape</keyword>
<dbReference type="PANTHER" id="PTHR43783">
    <property type="entry name" value="UDP-N-ACETYLGLUCOSAMINE 1-CARBOXYVINYLTRANSFERASE"/>
    <property type="match status" value="1"/>
</dbReference>
<keyword evidence="5" id="KW-0808">Transferase</keyword>
<evidence type="ECO:0000256" key="4">
    <source>
        <dbReference type="ARBA" id="ARBA00022618"/>
    </source>
</evidence>
<evidence type="ECO:0000256" key="8">
    <source>
        <dbReference type="ARBA" id="ARBA00023306"/>
    </source>
</evidence>
<dbReference type="InterPro" id="IPR013792">
    <property type="entry name" value="RNA3'P_cycl/enolpyr_Trfase_a/b"/>
</dbReference>
<sequence>MAATIIVPGEYRLNNVPNLRDTFTMKRLLEMIGATVQFEDNIMEIDTTHCDSPVAPYDLVKTMRASFYVLGPFLSRFKYAEVSLPGGCAWGPRPVNYHLKAMEALGAEVELCDGMIIAKGKLKGTTINFEQSSVGATGNALMAAVNSEGTTNIINAAQEPEIEALCIFLNKMGAEING</sequence>
<dbReference type="InterPro" id="IPR050068">
    <property type="entry name" value="MurA_subfamily"/>
</dbReference>
<evidence type="ECO:0000256" key="7">
    <source>
        <dbReference type="ARBA" id="ARBA00022984"/>
    </source>
</evidence>
<dbReference type="GO" id="GO:0009252">
    <property type="term" value="P:peptidoglycan biosynthetic process"/>
    <property type="evidence" value="ECO:0007669"/>
    <property type="project" value="UniProtKB-KW"/>
</dbReference>
<evidence type="ECO:0000259" key="16">
    <source>
        <dbReference type="Pfam" id="PF00275"/>
    </source>
</evidence>
<comment type="subcellular location">
    <subcellularLocation>
        <location evidence="1">Cytoplasm</location>
    </subcellularLocation>
</comment>
<evidence type="ECO:0000256" key="9">
    <source>
        <dbReference type="ARBA" id="ARBA00023316"/>
    </source>
</evidence>
<comment type="pathway">
    <text evidence="2">Cell wall biogenesis; peptidoglycan biosynthesis.</text>
</comment>
<dbReference type="GO" id="GO:0005737">
    <property type="term" value="C:cytoplasm"/>
    <property type="evidence" value="ECO:0007669"/>
    <property type="project" value="UniProtKB-SubCell"/>
</dbReference>
<dbReference type="PANTHER" id="PTHR43783:SF1">
    <property type="entry name" value="UDP-N-ACETYLGLUCOSAMINE 1-CARBOXYVINYLTRANSFERASE"/>
    <property type="match status" value="1"/>
</dbReference>
<protein>
    <recommendedName>
        <fullName evidence="12">UDP-N-acetylglucosamine 1-carboxyvinyltransferase</fullName>
        <ecNumber evidence="11">2.5.1.7</ecNumber>
    </recommendedName>
    <alternativeName>
        <fullName evidence="13">Enoylpyruvate transferase</fullName>
    </alternativeName>
    <alternativeName>
        <fullName evidence="14">UDP-N-acetylglucosamine enolpyruvyl transferase</fullName>
    </alternativeName>
</protein>
<evidence type="ECO:0000256" key="13">
    <source>
        <dbReference type="ARBA" id="ARBA00042443"/>
    </source>
</evidence>
<keyword evidence="9" id="KW-0961">Cell wall biogenesis/degradation</keyword>
<evidence type="ECO:0000256" key="15">
    <source>
        <dbReference type="ARBA" id="ARBA00047527"/>
    </source>
</evidence>
<dbReference type="InterPro" id="IPR001986">
    <property type="entry name" value="Enolpyruvate_Tfrase_dom"/>
</dbReference>
<dbReference type="InterPro" id="IPR036968">
    <property type="entry name" value="Enolpyruvate_Tfrase_sf"/>
</dbReference>
<dbReference type="SUPFAM" id="SSF55205">
    <property type="entry name" value="EPT/RTPC-like"/>
    <property type="match status" value="1"/>
</dbReference>
<dbReference type="EMBL" id="UINC01134988">
    <property type="protein sequence ID" value="SVD18864.1"/>
    <property type="molecule type" value="Genomic_DNA"/>
</dbReference>
<keyword evidence="3" id="KW-0963">Cytoplasm</keyword>
<reference evidence="17" key="1">
    <citation type="submission" date="2018-05" db="EMBL/GenBank/DDBJ databases">
        <authorList>
            <person name="Lanie J.A."/>
            <person name="Ng W.-L."/>
            <person name="Kazmierczak K.M."/>
            <person name="Andrzejewski T.M."/>
            <person name="Davidsen T.M."/>
            <person name="Wayne K.J."/>
            <person name="Tettelin H."/>
            <person name="Glass J.I."/>
            <person name="Rusch D."/>
            <person name="Podicherti R."/>
            <person name="Tsui H.-C.T."/>
            <person name="Winkler M.E."/>
        </authorList>
    </citation>
    <scope>NUCLEOTIDE SEQUENCE</scope>
</reference>
<keyword evidence="7" id="KW-0573">Peptidoglycan synthesis</keyword>
<keyword evidence="4" id="KW-0132">Cell division</keyword>
<dbReference type="GO" id="GO:0071555">
    <property type="term" value="P:cell wall organization"/>
    <property type="evidence" value="ECO:0007669"/>
    <property type="project" value="UniProtKB-KW"/>
</dbReference>
<feature type="non-terminal residue" evidence="17">
    <location>
        <position position="178"/>
    </location>
</feature>
<evidence type="ECO:0000256" key="6">
    <source>
        <dbReference type="ARBA" id="ARBA00022960"/>
    </source>
</evidence>
<evidence type="ECO:0000256" key="10">
    <source>
        <dbReference type="ARBA" id="ARBA00038367"/>
    </source>
</evidence>
<proteinExistence type="inferred from homology"/>
<name>A0A382T9R3_9ZZZZ</name>
<dbReference type="AlphaFoldDB" id="A0A382T9R3"/>
<comment type="similarity">
    <text evidence="10">Belongs to the EPSP synthase family. MurA subfamily.</text>
</comment>
<evidence type="ECO:0000256" key="14">
    <source>
        <dbReference type="ARBA" id="ARBA00042842"/>
    </source>
</evidence>
<feature type="domain" description="Enolpyruvate transferase" evidence="16">
    <location>
        <begin position="7"/>
        <end position="178"/>
    </location>
</feature>
<evidence type="ECO:0000256" key="3">
    <source>
        <dbReference type="ARBA" id="ARBA00022490"/>
    </source>
</evidence>
<evidence type="ECO:0000256" key="12">
    <source>
        <dbReference type="ARBA" id="ARBA00039754"/>
    </source>
</evidence>
<accession>A0A382T9R3</accession>
<gene>
    <name evidence="17" type="ORF">METZ01_LOCUS371718</name>
</gene>
<evidence type="ECO:0000256" key="1">
    <source>
        <dbReference type="ARBA" id="ARBA00004496"/>
    </source>
</evidence>
<keyword evidence="8" id="KW-0131">Cell cycle</keyword>
<dbReference type="Gene3D" id="3.65.10.10">
    <property type="entry name" value="Enolpyruvate transferase domain"/>
    <property type="match status" value="1"/>
</dbReference>
<evidence type="ECO:0000256" key="2">
    <source>
        <dbReference type="ARBA" id="ARBA00004752"/>
    </source>
</evidence>
<dbReference type="Pfam" id="PF00275">
    <property type="entry name" value="EPSP_synthase"/>
    <property type="match status" value="1"/>
</dbReference>
<comment type="catalytic activity">
    <reaction evidence="15">
        <text>phosphoenolpyruvate + UDP-N-acetyl-alpha-D-glucosamine = UDP-N-acetyl-3-O-(1-carboxyvinyl)-alpha-D-glucosamine + phosphate</text>
        <dbReference type="Rhea" id="RHEA:18681"/>
        <dbReference type="ChEBI" id="CHEBI:43474"/>
        <dbReference type="ChEBI" id="CHEBI:57705"/>
        <dbReference type="ChEBI" id="CHEBI:58702"/>
        <dbReference type="ChEBI" id="CHEBI:68483"/>
        <dbReference type="EC" id="2.5.1.7"/>
    </reaction>
</comment>
<dbReference type="GO" id="GO:0051301">
    <property type="term" value="P:cell division"/>
    <property type="evidence" value="ECO:0007669"/>
    <property type="project" value="UniProtKB-KW"/>
</dbReference>
<dbReference type="GO" id="GO:0008360">
    <property type="term" value="P:regulation of cell shape"/>
    <property type="evidence" value="ECO:0007669"/>
    <property type="project" value="UniProtKB-KW"/>
</dbReference>
<evidence type="ECO:0000256" key="5">
    <source>
        <dbReference type="ARBA" id="ARBA00022679"/>
    </source>
</evidence>
<dbReference type="GO" id="GO:0008760">
    <property type="term" value="F:UDP-N-acetylglucosamine 1-carboxyvinyltransferase activity"/>
    <property type="evidence" value="ECO:0007669"/>
    <property type="project" value="UniProtKB-EC"/>
</dbReference>
<dbReference type="EC" id="2.5.1.7" evidence="11"/>
<evidence type="ECO:0000256" key="11">
    <source>
        <dbReference type="ARBA" id="ARBA00039108"/>
    </source>
</evidence>
<organism evidence="17">
    <name type="scientific">marine metagenome</name>
    <dbReference type="NCBI Taxonomy" id="408172"/>
    <lineage>
        <taxon>unclassified sequences</taxon>
        <taxon>metagenomes</taxon>
        <taxon>ecological metagenomes</taxon>
    </lineage>
</organism>